<dbReference type="Pfam" id="PF00287">
    <property type="entry name" value="Na_K-ATPase"/>
    <property type="match status" value="1"/>
</dbReference>
<dbReference type="OrthoDB" id="5912413at2759"/>
<dbReference type="InParanoid" id="B0WIC3"/>
<comment type="subcellular location">
    <subcellularLocation>
        <location evidence="1">Cell membrane</location>
        <topology evidence="1">Single-pass type II membrane protein</topology>
    </subcellularLocation>
</comment>
<dbReference type="InterPro" id="IPR000402">
    <property type="entry name" value="Na/K_ATPase_sub_beta"/>
</dbReference>
<dbReference type="GO" id="GO:0030007">
    <property type="term" value="P:intracellular potassium ion homeostasis"/>
    <property type="evidence" value="ECO:0007669"/>
    <property type="project" value="TreeGrafter"/>
</dbReference>
<name>B0WIC3_CULQU</name>
<dbReference type="GO" id="GO:0001671">
    <property type="term" value="F:ATPase activator activity"/>
    <property type="evidence" value="ECO:0007669"/>
    <property type="project" value="TreeGrafter"/>
</dbReference>
<organism>
    <name type="scientific">Culex quinquefasciatus</name>
    <name type="common">Southern house mosquito</name>
    <name type="synonym">Culex pungens</name>
    <dbReference type="NCBI Taxonomy" id="7176"/>
    <lineage>
        <taxon>Eukaryota</taxon>
        <taxon>Metazoa</taxon>
        <taxon>Ecdysozoa</taxon>
        <taxon>Arthropoda</taxon>
        <taxon>Hexapoda</taxon>
        <taxon>Insecta</taxon>
        <taxon>Pterygota</taxon>
        <taxon>Neoptera</taxon>
        <taxon>Endopterygota</taxon>
        <taxon>Diptera</taxon>
        <taxon>Nematocera</taxon>
        <taxon>Culicoidea</taxon>
        <taxon>Culicidae</taxon>
        <taxon>Culicinae</taxon>
        <taxon>Culicini</taxon>
        <taxon>Culex</taxon>
        <taxon>Culex</taxon>
    </lineage>
</organism>
<dbReference type="KEGG" id="cqu:CpipJ_CPIJ007114"/>
<comment type="function">
    <text evidence="17">This is the non-catalytic component of the active enzyme, which catalyzes the hydrolysis of ATP coupled with the exchange of Na(+) and K(+) ions across the plasma membrane. The beta subunit regulates, through assembly of alpha/beta heterodimers, the number of sodium pumps transported to the plasma membrane.</text>
</comment>
<dbReference type="PANTHER" id="PTHR11523:SF28">
    <property type="entry name" value="NA_K-ATPASE BETA SUBUNIT ISOFORM 4-RELATED"/>
    <property type="match status" value="1"/>
</dbReference>
<dbReference type="GO" id="GO:1990573">
    <property type="term" value="P:potassium ion import across plasma membrane"/>
    <property type="evidence" value="ECO:0007669"/>
    <property type="project" value="TreeGrafter"/>
</dbReference>
<keyword evidence="13 18" id="KW-0472">Membrane</keyword>
<dbReference type="GO" id="GO:0006883">
    <property type="term" value="P:intracellular sodium ion homeostasis"/>
    <property type="evidence" value="ECO:0007669"/>
    <property type="project" value="TreeGrafter"/>
</dbReference>
<evidence type="ECO:0000256" key="13">
    <source>
        <dbReference type="ARBA" id="ARBA00023136"/>
    </source>
</evidence>
<evidence type="ECO:0000313" key="21">
    <source>
        <dbReference type="Proteomes" id="UP000002320"/>
    </source>
</evidence>
<reference evidence="20" key="2">
    <citation type="submission" date="2020-05" db="UniProtKB">
        <authorList>
            <consortium name="EnsemblMetazoa"/>
        </authorList>
    </citation>
    <scope>IDENTIFICATION</scope>
    <source>
        <strain evidence="20">JHB</strain>
    </source>
</reference>
<keyword evidence="5" id="KW-0633">Potassium transport</keyword>
<dbReference type="VEuPathDB" id="VectorBase:CPIJ007114"/>
<dbReference type="Gene3D" id="2.60.40.1660">
    <property type="entry name" value="Na, k-atpase alpha subunit"/>
    <property type="match status" value="1"/>
</dbReference>
<evidence type="ECO:0000313" key="19">
    <source>
        <dbReference type="EMBL" id="EDS28368.1"/>
    </source>
</evidence>
<evidence type="ECO:0000256" key="6">
    <source>
        <dbReference type="ARBA" id="ARBA00022607"/>
    </source>
</evidence>
<dbReference type="AlphaFoldDB" id="B0WIC3"/>
<evidence type="ECO:0000256" key="16">
    <source>
        <dbReference type="ARBA" id="ARBA00023201"/>
    </source>
</evidence>
<dbReference type="Proteomes" id="UP000002320">
    <property type="component" value="Unassembled WGS sequence"/>
</dbReference>
<evidence type="ECO:0000256" key="5">
    <source>
        <dbReference type="ARBA" id="ARBA00022538"/>
    </source>
</evidence>
<evidence type="ECO:0000256" key="3">
    <source>
        <dbReference type="ARBA" id="ARBA00022448"/>
    </source>
</evidence>
<evidence type="ECO:0000256" key="4">
    <source>
        <dbReference type="ARBA" id="ARBA00022475"/>
    </source>
</evidence>
<accession>B0WIC3</accession>
<keyword evidence="4" id="KW-1003">Cell membrane</keyword>
<dbReference type="OMA" id="EPCVVIK"/>
<dbReference type="GO" id="GO:0036376">
    <property type="term" value="P:sodium ion export across plasma membrane"/>
    <property type="evidence" value="ECO:0007669"/>
    <property type="project" value="TreeGrafter"/>
</dbReference>
<dbReference type="EnsemblMetazoa" id="CPIJ007114-RA">
    <property type="protein sequence ID" value="CPIJ007114-PA"/>
    <property type="gene ID" value="CPIJ007114"/>
</dbReference>
<keyword evidence="15" id="KW-0325">Glycoprotein</keyword>
<keyword evidence="3" id="KW-0813">Transport</keyword>
<evidence type="ECO:0000256" key="10">
    <source>
        <dbReference type="ARBA" id="ARBA00022989"/>
    </source>
</evidence>
<evidence type="ECO:0000256" key="8">
    <source>
        <dbReference type="ARBA" id="ARBA00022958"/>
    </source>
</evidence>
<keyword evidence="14" id="KW-1015">Disulfide bond</keyword>
<dbReference type="EMBL" id="DS231946">
    <property type="protein sequence ID" value="EDS28368.1"/>
    <property type="molecule type" value="Genomic_DNA"/>
</dbReference>
<evidence type="ECO:0000256" key="12">
    <source>
        <dbReference type="ARBA" id="ARBA00023065"/>
    </source>
</evidence>
<dbReference type="FunFam" id="2.60.40.1660:FF:000004">
    <property type="entry name" value="sodium/potassium-transporting ATPase subunit beta-2"/>
    <property type="match status" value="1"/>
</dbReference>
<keyword evidence="8" id="KW-0630">Potassium</keyword>
<keyword evidence="16" id="KW-0739">Sodium transport</keyword>
<keyword evidence="21" id="KW-1185">Reference proteome</keyword>
<dbReference type="FunCoup" id="B0WIC3">
    <property type="interactions" value="254"/>
</dbReference>
<dbReference type="eggNOG" id="KOG3927">
    <property type="taxonomic scope" value="Eukaryota"/>
</dbReference>
<dbReference type="HOGENOM" id="CLU_057702_0_0_1"/>
<keyword evidence="6" id="KW-0740">Sodium/potassium transport</keyword>
<keyword evidence="10 18" id="KW-1133">Transmembrane helix</keyword>
<reference evidence="19" key="1">
    <citation type="submission" date="2007-03" db="EMBL/GenBank/DDBJ databases">
        <title>Annotation of Culex pipiens quinquefasciatus.</title>
        <authorList>
            <consortium name="The Broad Institute Genome Sequencing Platform"/>
            <person name="Atkinson P.W."/>
            <person name="Hemingway J."/>
            <person name="Christensen B.M."/>
            <person name="Higgs S."/>
            <person name="Kodira C."/>
            <person name="Hannick L."/>
            <person name="Megy K."/>
            <person name="O'Leary S."/>
            <person name="Pearson M."/>
            <person name="Haas B.J."/>
            <person name="Mauceli E."/>
            <person name="Wortman J.R."/>
            <person name="Lee N.H."/>
            <person name="Guigo R."/>
            <person name="Stanke M."/>
            <person name="Alvarado L."/>
            <person name="Amedeo P."/>
            <person name="Antoine C.H."/>
            <person name="Arensburger P."/>
            <person name="Bidwell S.L."/>
            <person name="Crawford M."/>
            <person name="Camaro F."/>
            <person name="Devon K."/>
            <person name="Engels R."/>
            <person name="Hammond M."/>
            <person name="Howarth C."/>
            <person name="Koehrsen M."/>
            <person name="Lawson D."/>
            <person name="Montgomery P."/>
            <person name="Nene V."/>
            <person name="Nusbaum C."/>
            <person name="Puiu D."/>
            <person name="Romero-Severson J."/>
            <person name="Severson D.W."/>
            <person name="Shumway M."/>
            <person name="Sisk P."/>
            <person name="Stolte C."/>
            <person name="Zeng Q."/>
            <person name="Eisenstadt E."/>
            <person name="Fraser-Liggett C."/>
            <person name="Strausberg R."/>
            <person name="Galagan J."/>
            <person name="Birren B."/>
            <person name="Collins F.H."/>
        </authorList>
    </citation>
    <scope>NUCLEOTIDE SEQUENCE [LARGE SCALE GENOMIC DNA]</scope>
    <source>
        <strain evidence="19">JHB</strain>
    </source>
</reference>
<keyword evidence="11" id="KW-0915">Sodium</keyword>
<evidence type="ECO:0000256" key="7">
    <source>
        <dbReference type="ARBA" id="ARBA00022692"/>
    </source>
</evidence>
<comment type="similarity">
    <text evidence="2">Belongs to the X(+)/potassium ATPases subunit beta family.</text>
</comment>
<keyword evidence="7 18" id="KW-0812">Transmembrane</keyword>
<proteinExistence type="inferred from homology"/>
<keyword evidence="12" id="KW-0406">Ion transport</keyword>
<keyword evidence="9" id="KW-0735">Signal-anchor</keyword>
<evidence type="ECO:0000256" key="11">
    <source>
        <dbReference type="ARBA" id="ARBA00023053"/>
    </source>
</evidence>
<evidence type="ECO:0000256" key="18">
    <source>
        <dbReference type="SAM" id="Phobius"/>
    </source>
</evidence>
<gene>
    <name evidence="20" type="primary">6038713</name>
    <name evidence="19" type="ORF">CpipJ_CPIJ007114</name>
</gene>
<evidence type="ECO:0000256" key="1">
    <source>
        <dbReference type="ARBA" id="ARBA00004401"/>
    </source>
</evidence>
<sequence>MEKIVDNNFDVTFEFPSKPVPKTFGQFLYDHQTGQYMGRTLKNWGQLGLFYLVFYIGLAIGFAICMQGLLAVLNDQYPRYQLSDSIIGTNPGLGFRPFAEQVEKSGFIHFEANNETQTNYWINRINDFLEPYNNHSLLPGGGKNHVNCDFNQRAKNRNVCTFDLTRLEGCSVENGFGYKSSSPCVFIKLNRIYGWVPEYYDDVNALPAEMPADLVEHIKSLPEGHRKQVWMTCNGISPSDNEALGPVSYFPNRGLPSHYFPYTNQPSYLSPLVAVQFERPTAQRIIDIECRAWAKNINYVGRDRDRQGSTTFSILVD</sequence>
<dbReference type="PROSITE" id="PS00390">
    <property type="entry name" value="ATPASE_NA_K_BETA_1"/>
    <property type="match status" value="1"/>
</dbReference>
<dbReference type="GO" id="GO:0005890">
    <property type="term" value="C:sodium:potassium-exchanging ATPase complex"/>
    <property type="evidence" value="ECO:0007669"/>
    <property type="project" value="InterPro"/>
</dbReference>
<evidence type="ECO:0000256" key="2">
    <source>
        <dbReference type="ARBA" id="ARBA00005876"/>
    </source>
</evidence>
<dbReference type="PANTHER" id="PTHR11523">
    <property type="entry name" value="SODIUM/POTASSIUM-DEPENDENT ATPASE BETA SUBUNIT"/>
    <property type="match status" value="1"/>
</dbReference>
<dbReference type="VEuPathDB" id="VectorBase:CQUJHB004263"/>
<evidence type="ECO:0000256" key="9">
    <source>
        <dbReference type="ARBA" id="ARBA00022968"/>
    </source>
</evidence>
<evidence type="ECO:0000256" key="17">
    <source>
        <dbReference type="ARBA" id="ARBA00025540"/>
    </source>
</evidence>
<evidence type="ECO:0000256" key="14">
    <source>
        <dbReference type="ARBA" id="ARBA00023157"/>
    </source>
</evidence>
<evidence type="ECO:0000313" key="20">
    <source>
        <dbReference type="EnsemblMetazoa" id="CPIJ007114-PA"/>
    </source>
</evidence>
<evidence type="ECO:0000256" key="15">
    <source>
        <dbReference type="ARBA" id="ARBA00023180"/>
    </source>
</evidence>
<protein>
    <submittedName>
        <fullName evidence="19 20">Sodium/potassium-dependent ATPase beta-2 subunit</fullName>
    </submittedName>
</protein>
<dbReference type="STRING" id="7176.B0WIC3"/>
<dbReference type="InterPro" id="IPR038702">
    <property type="entry name" value="Na/K_ATPase_sub_beta_sf"/>
</dbReference>
<feature type="transmembrane region" description="Helical" evidence="18">
    <location>
        <begin position="49"/>
        <end position="73"/>
    </location>
</feature>